<dbReference type="PRINTS" id="PR01438">
    <property type="entry name" value="UNVRSLSTRESS"/>
</dbReference>
<dbReference type="PANTHER" id="PTHR46268">
    <property type="entry name" value="STRESS RESPONSE PROTEIN NHAX"/>
    <property type="match status" value="1"/>
</dbReference>
<feature type="domain" description="UspA" evidence="2">
    <location>
        <begin position="148"/>
        <end position="279"/>
    </location>
</feature>
<name>A0ABW2FRJ9_9ACTN</name>
<comment type="similarity">
    <text evidence="1">Belongs to the universal stress protein A family.</text>
</comment>
<organism evidence="3 4">
    <name type="scientific">Kitasatospora paranensis</name>
    <dbReference type="NCBI Taxonomy" id="258053"/>
    <lineage>
        <taxon>Bacteria</taxon>
        <taxon>Bacillati</taxon>
        <taxon>Actinomycetota</taxon>
        <taxon>Actinomycetes</taxon>
        <taxon>Kitasatosporales</taxon>
        <taxon>Streptomycetaceae</taxon>
        <taxon>Kitasatospora</taxon>
    </lineage>
</organism>
<dbReference type="Pfam" id="PF00582">
    <property type="entry name" value="Usp"/>
    <property type="match status" value="2"/>
</dbReference>
<evidence type="ECO:0000313" key="3">
    <source>
        <dbReference type="EMBL" id="MFC7178948.1"/>
    </source>
</evidence>
<dbReference type="InterPro" id="IPR006016">
    <property type="entry name" value="UspA"/>
</dbReference>
<accession>A0ABW2FRJ9</accession>
<keyword evidence="4" id="KW-1185">Reference proteome</keyword>
<dbReference type="RefSeq" id="WP_345704903.1">
    <property type="nucleotide sequence ID" value="NZ_BAABKV010000001.1"/>
</dbReference>
<dbReference type="CDD" id="cd00293">
    <property type="entry name" value="USP-like"/>
    <property type="match status" value="1"/>
</dbReference>
<gene>
    <name evidence="3" type="ORF">ACFQMG_05140</name>
</gene>
<sequence>MTVRCVVAAVDGSPQSLGAVDWAADEAWRRQVPLRLVHACLWERYERGTEDEDEPLSVRAEVRQLISAAMTRAAERRPSVETVPEVVPGDAVSALLGLGGPAPLLVLGHRGRRGLAGPLLGPVGRRVVAAAGHPVALVPDEPSAPAGRVVLAVDEDGEATAAAAGFAVAEARLRSAELELVHAWRRGTLRSGTKVPIAGATPEERARRLMADLALPGADGLTVHRHSRRGRAVEVLQDAAAGAGLVVLAARRHSPGRLQPGRICRAVLQRARCPVLVVPVG</sequence>
<dbReference type="EMBL" id="JBHTAJ010000007">
    <property type="protein sequence ID" value="MFC7178948.1"/>
    <property type="molecule type" value="Genomic_DNA"/>
</dbReference>
<dbReference type="InterPro" id="IPR006015">
    <property type="entry name" value="Universal_stress_UspA"/>
</dbReference>
<dbReference type="InterPro" id="IPR014729">
    <property type="entry name" value="Rossmann-like_a/b/a_fold"/>
</dbReference>
<protein>
    <submittedName>
        <fullName evidence="3">Universal stress protein</fullName>
    </submittedName>
</protein>
<evidence type="ECO:0000313" key="4">
    <source>
        <dbReference type="Proteomes" id="UP001596435"/>
    </source>
</evidence>
<dbReference type="SUPFAM" id="SSF52402">
    <property type="entry name" value="Adenine nucleotide alpha hydrolases-like"/>
    <property type="match status" value="2"/>
</dbReference>
<feature type="domain" description="UspA" evidence="2">
    <location>
        <begin position="6"/>
        <end position="139"/>
    </location>
</feature>
<comment type="caution">
    <text evidence="3">The sequence shown here is derived from an EMBL/GenBank/DDBJ whole genome shotgun (WGS) entry which is preliminary data.</text>
</comment>
<evidence type="ECO:0000256" key="1">
    <source>
        <dbReference type="ARBA" id="ARBA00008791"/>
    </source>
</evidence>
<dbReference type="Gene3D" id="3.40.50.620">
    <property type="entry name" value="HUPs"/>
    <property type="match status" value="2"/>
</dbReference>
<proteinExistence type="inferred from homology"/>
<evidence type="ECO:0000259" key="2">
    <source>
        <dbReference type="Pfam" id="PF00582"/>
    </source>
</evidence>
<dbReference type="PANTHER" id="PTHR46268:SF6">
    <property type="entry name" value="UNIVERSAL STRESS PROTEIN UP12"/>
    <property type="match status" value="1"/>
</dbReference>
<dbReference type="Proteomes" id="UP001596435">
    <property type="component" value="Unassembled WGS sequence"/>
</dbReference>
<reference evidence="4" key="1">
    <citation type="journal article" date="2019" name="Int. J. Syst. Evol. Microbiol.">
        <title>The Global Catalogue of Microorganisms (GCM) 10K type strain sequencing project: providing services to taxonomists for standard genome sequencing and annotation.</title>
        <authorList>
            <consortium name="The Broad Institute Genomics Platform"/>
            <consortium name="The Broad Institute Genome Sequencing Center for Infectious Disease"/>
            <person name="Wu L."/>
            <person name="Ma J."/>
        </authorList>
    </citation>
    <scope>NUCLEOTIDE SEQUENCE [LARGE SCALE GENOMIC DNA]</scope>
    <source>
        <strain evidence="4">CGMCC 1.12859</strain>
    </source>
</reference>